<dbReference type="GO" id="GO:0015093">
    <property type="term" value="F:ferrous iron transmembrane transporter activity"/>
    <property type="evidence" value="ECO:0007669"/>
    <property type="project" value="TreeGrafter"/>
</dbReference>
<feature type="transmembrane region" description="Helical" evidence="6">
    <location>
        <begin position="94"/>
        <end position="117"/>
    </location>
</feature>
<comment type="similarity">
    <text evidence="2">Belongs to the oxidase-dependent Fe transporter (OFeT) (TC 9.A.10.1) family.</text>
</comment>
<keyword evidence="9" id="KW-1185">Reference proteome</keyword>
<dbReference type="RefSeq" id="WP_200842623.1">
    <property type="nucleotide sequence ID" value="NZ_CACSIK010000001.1"/>
</dbReference>
<evidence type="ECO:0000256" key="1">
    <source>
        <dbReference type="ARBA" id="ARBA00004141"/>
    </source>
</evidence>
<dbReference type="AlphaFoldDB" id="A0A5S9NXE6"/>
<evidence type="ECO:0000313" key="7">
    <source>
        <dbReference type="EMBL" id="CAA0088939.1"/>
    </source>
</evidence>
<evidence type="ECO:0000256" key="4">
    <source>
        <dbReference type="ARBA" id="ARBA00022989"/>
    </source>
</evidence>
<evidence type="ECO:0000256" key="3">
    <source>
        <dbReference type="ARBA" id="ARBA00022692"/>
    </source>
</evidence>
<evidence type="ECO:0000313" key="9">
    <source>
        <dbReference type="Proteomes" id="UP000435877"/>
    </source>
</evidence>
<keyword evidence="4 6" id="KW-1133">Transmembrane helix</keyword>
<dbReference type="Proteomes" id="UP000439591">
    <property type="component" value="Unassembled WGS sequence"/>
</dbReference>
<protein>
    <submittedName>
        <fullName evidence="8">Ferrous iron permease EfeU</fullName>
    </submittedName>
</protein>
<dbReference type="EMBL" id="CACSIM010000002">
    <property type="protein sequence ID" value="CAA0095427.1"/>
    <property type="molecule type" value="Genomic_DNA"/>
</dbReference>
<comment type="subcellular location">
    <subcellularLocation>
        <location evidence="1">Membrane</location>
        <topology evidence="1">Multi-pass membrane protein</topology>
    </subcellularLocation>
</comment>
<evidence type="ECO:0000313" key="8">
    <source>
        <dbReference type="EMBL" id="CAA0095427.1"/>
    </source>
</evidence>
<dbReference type="PANTHER" id="PTHR31632:SF2">
    <property type="entry name" value="PLASMA MEMBRANE IRON PERMEASE"/>
    <property type="match status" value="1"/>
</dbReference>
<evidence type="ECO:0000256" key="2">
    <source>
        <dbReference type="ARBA" id="ARBA00008333"/>
    </source>
</evidence>
<gene>
    <name evidence="8" type="primary">efeU</name>
    <name evidence="7" type="ORF">IHBHHGIJ_01663</name>
    <name evidence="8" type="ORF">KFEGEMFD_01265</name>
</gene>
<feature type="transmembrane region" description="Helical" evidence="6">
    <location>
        <begin position="137"/>
        <end position="160"/>
    </location>
</feature>
<accession>A0A5S9NXE6</accession>
<evidence type="ECO:0000256" key="6">
    <source>
        <dbReference type="SAM" id="Phobius"/>
    </source>
</evidence>
<feature type="transmembrane region" description="Helical" evidence="6">
    <location>
        <begin position="20"/>
        <end position="39"/>
    </location>
</feature>
<dbReference type="PANTHER" id="PTHR31632">
    <property type="entry name" value="IRON TRANSPORTER FTH1"/>
    <property type="match status" value="1"/>
</dbReference>
<evidence type="ECO:0000256" key="5">
    <source>
        <dbReference type="ARBA" id="ARBA00023136"/>
    </source>
</evidence>
<organism evidence="8 10">
    <name type="scientific">Zhongshania aliphaticivorans</name>
    <dbReference type="NCBI Taxonomy" id="1470434"/>
    <lineage>
        <taxon>Bacteria</taxon>
        <taxon>Pseudomonadati</taxon>
        <taxon>Pseudomonadota</taxon>
        <taxon>Gammaproteobacteria</taxon>
        <taxon>Cellvibrionales</taxon>
        <taxon>Spongiibacteraceae</taxon>
        <taxon>Zhongshania</taxon>
    </lineage>
</organism>
<name>A0A5S9NXE6_9GAMM</name>
<dbReference type="EMBL" id="CACSIK010000001">
    <property type="protein sequence ID" value="CAA0088939.1"/>
    <property type="molecule type" value="Genomic_DNA"/>
</dbReference>
<proteinExistence type="inferred from homology"/>
<reference evidence="9 10" key="1">
    <citation type="submission" date="2019-11" db="EMBL/GenBank/DDBJ databases">
        <authorList>
            <person name="Holert J."/>
        </authorList>
    </citation>
    <scope>NUCLEOTIDE SEQUENCE [LARGE SCALE GENOMIC DNA]</scope>
    <source>
        <strain evidence="8">BC3_2A</strain>
        <strain evidence="7">SB11_1A</strain>
    </source>
</reference>
<dbReference type="GO" id="GO:0033573">
    <property type="term" value="C:high-affinity iron permease complex"/>
    <property type="evidence" value="ECO:0007669"/>
    <property type="project" value="InterPro"/>
</dbReference>
<dbReference type="Pfam" id="PF03239">
    <property type="entry name" value="FTR1"/>
    <property type="match status" value="1"/>
</dbReference>
<keyword evidence="3 6" id="KW-0812">Transmembrane</keyword>
<keyword evidence="5 6" id="KW-0472">Membrane</keyword>
<feature type="transmembrane region" description="Helical" evidence="6">
    <location>
        <begin position="59"/>
        <end position="82"/>
    </location>
</feature>
<sequence length="181" mass="19724">MHGKSQVGEWQKYIKKKLTAHLSAGTLSGIAVLSFVAVYREVFETILFYQSLVSQAGSAQHSVILWGLLSGALLLAVFGWLFIKYSIKLPIAKFLSVTTFILLTLSFILMGKAIAALQEAAVISVSPLPFDITFSWLGIYSTWEGVAAQLTIISLAAGMLRIKSRTKKADNGEEILLSESP</sequence>
<evidence type="ECO:0000313" key="10">
    <source>
        <dbReference type="Proteomes" id="UP000439591"/>
    </source>
</evidence>
<dbReference type="InterPro" id="IPR004923">
    <property type="entry name" value="FTR1/Fip1/EfeU"/>
</dbReference>
<dbReference type="Proteomes" id="UP000435877">
    <property type="component" value="Unassembled WGS sequence"/>
</dbReference>